<accession>A0ABN1EMZ2</accession>
<evidence type="ECO:0000313" key="3">
    <source>
        <dbReference type="Proteomes" id="UP001499951"/>
    </source>
</evidence>
<dbReference type="PANTHER" id="PTHR43685:SF3">
    <property type="entry name" value="SLR2126 PROTEIN"/>
    <property type="match status" value="1"/>
</dbReference>
<dbReference type="RefSeq" id="WP_166929459.1">
    <property type="nucleotide sequence ID" value="NZ_BAAADD010000004.1"/>
</dbReference>
<proteinExistence type="predicted"/>
<dbReference type="InterPro" id="IPR050834">
    <property type="entry name" value="Glycosyltransf_2"/>
</dbReference>
<evidence type="ECO:0000313" key="2">
    <source>
        <dbReference type="EMBL" id="GAA0570059.1"/>
    </source>
</evidence>
<dbReference type="CDD" id="cd00761">
    <property type="entry name" value="Glyco_tranf_GTA_type"/>
    <property type="match status" value="1"/>
</dbReference>
<dbReference type="InterPro" id="IPR001173">
    <property type="entry name" value="Glyco_trans_2-like"/>
</dbReference>
<dbReference type="EMBL" id="BAAADD010000004">
    <property type="protein sequence ID" value="GAA0570059.1"/>
    <property type="molecule type" value="Genomic_DNA"/>
</dbReference>
<evidence type="ECO:0000259" key="1">
    <source>
        <dbReference type="Pfam" id="PF00535"/>
    </source>
</evidence>
<comment type="caution">
    <text evidence="2">The sequence shown here is derived from an EMBL/GenBank/DDBJ whole genome shotgun (WGS) entry which is preliminary data.</text>
</comment>
<dbReference type="SUPFAM" id="SSF53448">
    <property type="entry name" value="Nucleotide-diphospho-sugar transferases"/>
    <property type="match status" value="1"/>
</dbReference>
<dbReference type="Gene3D" id="3.90.550.10">
    <property type="entry name" value="Spore Coat Polysaccharide Biosynthesis Protein SpsA, Chain A"/>
    <property type="match status" value="1"/>
</dbReference>
<dbReference type="Pfam" id="PF00535">
    <property type="entry name" value="Glycos_transf_2"/>
    <property type="match status" value="1"/>
</dbReference>
<feature type="domain" description="Glycosyltransferase 2-like" evidence="1">
    <location>
        <begin position="6"/>
        <end position="126"/>
    </location>
</feature>
<sequence>MTPDVSVVIATRDRHEALARLLACVKSQDLTNFECIVVDDASNDEGAYDRIWQSLDERFRLLRSPTSLAEGPSRARNRGIAAATAPLIAFCDDDDRWVRTDHLSTAVDAMRRYDADLYFANMQTSRGGDILGADFYGVIRPFLTRRPLGNALHEVAPADRAAAMKHIFLHCDSLVASAALLRDAGLFWEKLSMAEDRDLALRLLDRAKRVVYRDVVTADYDRTAHTGLCKAYTEDEIRQFVVIAMLHAETSMRSPSLRRVARGYRAWMLYELAQSARSDGRMRAARELVLQSLLLRPTVAACRFFLDGRATEPLSQLKSRPEAQ</sequence>
<dbReference type="InterPro" id="IPR029044">
    <property type="entry name" value="Nucleotide-diphossugar_trans"/>
</dbReference>
<dbReference type="Proteomes" id="UP001499951">
    <property type="component" value="Unassembled WGS sequence"/>
</dbReference>
<organism evidence="2 3">
    <name type="scientific">Rhizomicrobium electricum</name>
    <dbReference type="NCBI Taxonomy" id="480070"/>
    <lineage>
        <taxon>Bacteria</taxon>
        <taxon>Pseudomonadati</taxon>
        <taxon>Pseudomonadota</taxon>
        <taxon>Alphaproteobacteria</taxon>
        <taxon>Micropepsales</taxon>
        <taxon>Micropepsaceae</taxon>
        <taxon>Rhizomicrobium</taxon>
    </lineage>
</organism>
<dbReference type="PANTHER" id="PTHR43685">
    <property type="entry name" value="GLYCOSYLTRANSFERASE"/>
    <property type="match status" value="1"/>
</dbReference>
<protein>
    <recommendedName>
        <fullName evidence="1">Glycosyltransferase 2-like domain-containing protein</fullName>
    </recommendedName>
</protein>
<reference evidence="2 3" key="1">
    <citation type="journal article" date="2019" name="Int. J. Syst. Evol. Microbiol.">
        <title>The Global Catalogue of Microorganisms (GCM) 10K type strain sequencing project: providing services to taxonomists for standard genome sequencing and annotation.</title>
        <authorList>
            <consortium name="The Broad Institute Genomics Platform"/>
            <consortium name="The Broad Institute Genome Sequencing Center for Infectious Disease"/>
            <person name="Wu L."/>
            <person name="Ma J."/>
        </authorList>
    </citation>
    <scope>NUCLEOTIDE SEQUENCE [LARGE SCALE GENOMIC DNA]</scope>
    <source>
        <strain evidence="2 3">JCM 15089</strain>
    </source>
</reference>
<keyword evidence="3" id="KW-1185">Reference proteome</keyword>
<gene>
    <name evidence="2" type="ORF">GCM10008942_18550</name>
</gene>
<name>A0ABN1EMZ2_9PROT</name>